<gene>
    <name evidence="2" type="ORF">Pmani_039005</name>
</gene>
<protein>
    <submittedName>
        <fullName evidence="2">Uncharacterized protein</fullName>
    </submittedName>
</protein>
<feature type="compositionally biased region" description="Polar residues" evidence="1">
    <location>
        <begin position="9"/>
        <end position="22"/>
    </location>
</feature>
<reference evidence="2" key="1">
    <citation type="submission" date="2023-11" db="EMBL/GenBank/DDBJ databases">
        <title>Genome assemblies of two species of porcelain crab, Petrolisthes cinctipes and Petrolisthes manimaculis (Anomura: Porcellanidae).</title>
        <authorList>
            <person name="Angst P."/>
        </authorList>
    </citation>
    <scope>NUCLEOTIDE SEQUENCE</scope>
    <source>
        <strain evidence="2">PB745_02</strain>
        <tissue evidence="2">Gill</tissue>
    </source>
</reference>
<proteinExistence type="predicted"/>
<feature type="region of interest" description="Disordered" evidence="1">
    <location>
        <begin position="1"/>
        <end position="25"/>
    </location>
</feature>
<sequence>MASPRKTNKTPATTPLQLSTKTPLRVIKSEGKEKGSVDKNYTFTEIPKSPKISSSSFLQMDEKSEKGSWPGRKEETVEAE</sequence>
<feature type="compositionally biased region" description="Basic and acidic residues" evidence="1">
    <location>
        <begin position="60"/>
        <end position="80"/>
    </location>
</feature>
<evidence type="ECO:0000313" key="2">
    <source>
        <dbReference type="EMBL" id="KAK4287938.1"/>
    </source>
</evidence>
<evidence type="ECO:0000256" key="1">
    <source>
        <dbReference type="SAM" id="MobiDB-lite"/>
    </source>
</evidence>
<evidence type="ECO:0000313" key="3">
    <source>
        <dbReference type="Proteomes" id="UP001292094"/>
    </source>
</evidence>
<feature type="region of interest" description="Disordered" evidence="1">
    <location>
        <begin position="46"/>
        <end position="80"/>
    </location>
</feature>
<keyword evidence="3" id="KW-1185">Reference proteome</keyword>
<comment type="caution">
    <text evidence="2">The sequence shown here is derived from an EMBL/GenBank/DDBJ whole genome shotgun (WGS) entry which is preliminary data.</text>
</comment>
<dbReference type="Proteomes" id="UP001292094">
    <property type="component" value="Unassembled WGS sequence"/>
</dbReference>
<dbReference type="EMBL" id="JAWZYT010006572">
    <property type="protein sequence ID" value="KAK4287938.1"/>
    <property type="molecule type" value="Genomic_DNA"/>
</dbReference>
<accession>A0AAE1NDJ7</accession>
<organism evidence="2 3">
    <name type="scientific">Petrolisthes manimaculis</name>
    <dbReference type="NCBI Taxonomy" id="1843537"/>
    <lineage>
        <taxon>Eukaryota</taxon>
        <taxon>Metazoa</taxon>
        <taxon>Ecdysozoa</taxon>
        <taxon>Arthropoda</taxon>
        <taxon>Crustacea</taxon>
        <taxon>Multicrustacea</taxon>
        <taxon>Malacostraca</taxon>
        <taxon>Eumalacostraca</taxon>
        <taxon>Eucarida</taxon>
        <taxon>Decapoda</taxon>
        <taxon>Pleocyemata</taxon>
        <taxon>Anomura</taxon>
        <taxon>Galatheoidea</taxon>
        <taxon>Porcellanidae</taxon>
        <taxon>Petrolisthes</taxon>
    </lineage>
</organism>
<feature type="compositionally biased region" description="Low complexity" evidence="1">
    <location>
        <begin position="46"/>
        <end position="56"/>
    </location>
</feature>
<dbReference type="AlphaFoldDB" id="A0AAE1NDJ7"/>
<name>A0AAE1NDJ7_9EUCA</name>